<dbReference type="Pfam" id="PF02374">
    <property type="entry name" value="ArsA_ATPase"/>
    <property type="match status" value="2"/>
</dbReference>
<proteinExistence type="inferred from homology"/>
<dbReference type="GO" id="GO:0015446">
    <property type="term" value="F:ATPase-coupled arsenite transmembrane transporter activity"/>
    <property type="evidence" value="ECO:0007669"/>
    <property type="project" value="UniProtKB-UniRule"/>
</dbReference>
<reference evidence="7" key="1">
    <citation type="submission" date="2016-10" db="EMBL/GenBank/DDBJ databases">
        <authorList>
            <person name="Varghese N."/>
            <person name="Submissions S."/>
        </authorList>
    </citation>
    <scope>NUCLEOTIDE SEQUENCE [LARGE SCALE GENOMIC DNA]</scope>
    <source>
        <strain evidence="7">KCTC 32247</strain>
    </source>
</reference>
<dbReference type="CDD" id="cd02035">
    <property type="entry name" value="ArsA"/>
    <property type="match status" value="2"/>
</dbReference>
<keyword evidence="4" id="KW-1278">Translocase</keyword>
<evidence type="ECO:0000256" key="4">
    <source>
        <dbReference type="PIRNR" id="PIRNR001327"/>
    </source>
</evidence>
<gene>
    <name evidence="6" type="ORF">SAMN05216221_1696</name>
</gene>
<evidence type="ECO:0000256" key="1">
    <source>
        <dbReference type="ARBA" id="ARBA00011040"/>
    </source>
</evidence>
<dbReference type="EMBL" id="LT629751">
    <property type="protein sequence ID" value="SDS38167.1"/>
    <property type="molecule type" value="Genomic_DNA"/>
</dbReference>
<dbReference type="InterPro" id="IPR016300">
    <property type="entry name" value="ATPase_ArsA/GET3"/>
</dbReference>
<evidence type="ECO:0000313" key="6">
    <source>
        <dbReference type="EMBL" id="SDS38167.1"/>
    </source>
</evidence>
<keyword evidence="4" id="KW-0059">Arsenical resistance</keyword>
<dbReference type="InterPro" id="IPR027417">
    <property type="entry name" value="P-loop_NTPase"/>
</dbReference>
<dbReference type="NCBIfam" id="TIGR04291">
    <property type="entry name" value="arsen_driv_ArsA"/>
    <property type="match status" value="1"/>
</dbReference>
<dbReference type="InterPro" id="IPR003593">
    <property type="entry name" value="AAA+_ATPase"/>
</dbReference>
<dbReference type="SUPFAM" id="SSF52540">
    <property type="entry name" value="P-loop containing nucleoside triphosphate hydrolases"/>
    <property type="match status" value="2"/>
</dbReference>
<dbReference type="Gene3D" id="3.40.50.300">
    <property type="entry name" value="P-loop containing nucleotide triphosphate hydrolases"/>
    <property type="match status" value="2"/>
</dbReference>
<evidence type="ECO:0000256" key="2">
    <source>
        <dbReference type="ARBA" id="ARBA00052296"/>
    </source>
</evidence>
<organism evidence="6 7">
    <name type="scientific">Pseudomonas oryzae</name>
    <dbReference type="NCBI Taxonomy" id="1392877"/>
    <lineage>
        <taxon>Bacteria</taxon>
        <taxon>Pseudomonadati</taxon>
        <taxon>Pseudomonadota</taxon>
        <taxon>Gammaproteobacteria</taxon>
        <taxon>Pseudomonadales</taxon>
        <taxon>Pseudomonadaceae</taxon>
        <taxon>Pseudomonas</taxon>
    </lineage>
</organism>
<comment type="catalytic activity">
    <reaction evidence="2 4">
        <text>arsenite(in) + ATP + H2O = arsenite(out) + ADP + phosphate + H(+)</text>
        <dbReference type="Rhea" id="RHEA:11348"/>
        <dbReference type="ChEBI" id="CHEBI:15377"/>
        <dbReference type="ChEBI" id="CHEBI:15378"/>
        <dbReference type="ChEBI" id="CHEBI:29242"/>
        <dbReference type="ChEBI" id="CHEBI:30616"/>
        <dbReference type="ChEBI" id="CHEBI:43474"/>
        <dbReference type="ChEBI" id="CHEBI:456216"/>
        <dbReference type="EC" id="7.3.2.7"/>
    </reaction>
</comment>
<dbReference type="AlphaFoldDB" id="A0A1H1RR11"/>
<name>A0A1H1RR11_9PSED</name>
<keyword evidence="4 6" id="KW-0067">ATP-binding</keyword>
<feature type="domain" description="AAA+ ATPase" evidence="5">
    <location>
        <begin position="7"/>
        <end position="226"/>
    </location>
</feature>
<dbReference type="PANTHER" id="PTHR10803">
    <property type="entry name" value="ARSENICAL PUMP-DRIVING ATPASE ARSENITE-TRANSLOCATING ATPASE"/>
    <property type="match status" value="1"/>
</dbReference>
<dbReference type="SMART" id="SM00382">
    <property type="entry name" value="AAA"/>
    <property type="match status" value="2"/>
</dbReference>
<comment type="function">
    <text evidence="4">Anion-transporting ATPase.</text>
</comment>
<keyword evidence="4" id="KW-0547">Nucleotide-binding</keyword>
<evidence type="ECO:0000313" key="7">
    <source>
        <dbReference type="Proteomes" id="UP000243359"/>
    </source>
</evidence>
<comment type="similarity">
    <text evidence="1 4">Belongs to the arsA ATPase family.</text>
</comment>
<evidence type="ECO:0000259" key="5">
    <source>
        <dbReference type="SMART" id="SM00382"/>
    </source>
</evidence>
<dbReference type="PIRSF" id="PIRSF001327">
    <property type="entry name" value="Arsenical_pump-driving_ATPase"/>
    <property type="match status" value="1"/>
</dbReference>
<dbReference type="Proteomes" id="UP000243359">
    <property type="component" value="Chromosome I"/>
</dbReference>
<feature type="domain" description="AAA+ ATPase" evidence="5">
    <location>
        <begin position="325"/>
        <end position="518"/>
    </location>
</feature>
<evidence type="ECO:0000256" key="3">
    <source>
        <dbReference type="NCBIfam" id="TIGR04291"/>
    </source>
</evidence>
<sequence length="587" mass="62977">MEFLEQPPRFLFFTGKGGVGKTSLACASAIRLAESGKRVLLVSTDPASNVGQVFDIAIGNRITPVPAVANLAALEIDPQAAAAAYRERIVGPARGKLAEDEVRGMEEQLSGACTTEIAAFDEFTALLVDSALTADYQHILFDTAPTGHTIRLLQLPGAWSGFLDAGMGDASCLGPLAGLDKQRSQYREAVEALADPQRTRLVLVARAQQATLREVARTHEELAAIGLRQQYLVINGVLPPLEAAQDALAAAVCQREQAALAAMPEALRALPCDRIALKPFNLVGVAALRQLLDGEPDAHLEPVPPAPAPQAPSLAGLVDDIAADGHGLVMLMGKGGVGKTTLAAAVAVELARRGLPVHLTTSDPAAHLAETLAGSLDNLTVSRIDPHAETERYRQHVMATKGARLDEHGKALLAEDLRSPCTEEIAVFQAFSRIIREAGRKFVVMDTAPTGHTLLLLDATGAYHREIERQMSGSNMRFTTPMMQLQDPQQTKVLLVALAETTPVLEAANLQADLRRAGIEPWAWVINNSVAAAHTDSPLLRQRAWSELREIETVADRHARRYAVVPLLSEEPIGVRRLLQLCGQPAR</sequence>
<protein>
    <recommendedName>
        <fullName evidence="3 4">Arsenical pump-driving ATPase</fullName>
        <ecNumber evidence="3 4">7.3.2.7</ecNumber>
    </recommendedName>
</protein>
<accession>A0A1H1RR11</accession>
<dbReference type="RefSeq" id="WP_090348528.1">
    <property type="nucleotide sequence ID" value="NZ_LT629751.1"/>
</dbReference>
<dbReference type="PANTHER" id="PTHR10803:SF3">
    <property type="entry name" value="ATPASE GET3"/>
    <property type="match status" value="1"/>
</dbReference>
<dbReference type="InterPro" id="IPR027541">
    <property type="entry name" value="Ars_ATPase"/>
</dbReference>
<dbReference type="EC" id="7.3.2.7" evidence="3 4"/>
<dbReference type="GO" id="GO:0016887">
    <property type="term" value="F:ATP hydrolysis activity"/>
    <property type="evidence" value="ECO:0007669"/>
    <property type="project" value="UniProtKB-UniRule"/>
</dbReference>
<dbReference type="InterPro" id="IPR025723">
    <property type="entry name" value="ArsA/GET3_ATPase-like"/>
</dbReference>
<keyword evidence="7" id="KW-1185">Reference proteome</keyword>
<dbReference type="NCBIfam" id="TIGR00345">
    <property type="entry name" value="GET3_arsA_TRC40"/>
    <property type="match status" value="1"/>
</dbReference>
<dbReference type="OrthoDB" id="9780677at2"/>
<dbReference type="GO" id="GO:0005524">
    <property type="term" value="F:ATP binding"/>
    <property type="evidence" value="ECO:0007669"/>
    <property type="project" value="UniProtKB-UniRule"/>
</dbReference>
<dbReference type="STRING" id="1392877.SAMN05216221_1696"/>